<evidence type="ECO:0000313" key="1">
    <source>
        <dbReference type="EMBL" id="GER29863.1"/>
    </source>
</evidence>
<protein>
    <submittedName>
        <fullName evidence="1">Rha family phage regulatory protein</fullName>
    </submittedName>
</protein>
<accession>A0A5A7PAF8</accession>
<name>A0A5A7PAF8_STRAF</name>
<comment type="caution">
    <text evidence="1">The sequence shown here is derived from an EMBL/GenBank/DDBJ whole genome shotgun (WGS) entry which is preliminary data.</text>
</comment>
<dbReference type="Proteomes" id="UP000325081">
    <property type="component" value="Unassembled WGS sequence"/>
</dbReference>
<organism evidence="1 2">
    <name type="scientific">Striga asiatica</name>
    <name type="common">Asiatic witchweed</name>
    <name type="synonym">Buchnera asiatica</name>
    <dbReference type="NCBI Taxonomy" id="4170"/>
    <lineage>
        <taxon>Eukaryota</taxon>
        <taxon>Viridiplantae</taxon>
        <taxon>Streptophyta</taxon>
        <taxon>Embryophyta</taxon>
        <taxon>Tracheophyta</taxon>
        <taxon>Spermatophyta</taxon>
        <taxon>Magnoliopsida</taxon>
        <taxon>eudicotyledons</taxon>
        <taxon>Gunneridae</taxon>
        <taxon>Pentapetalae</taxon>
        <taxon>asterids</taxon>
        <taxon>lamiids</taxon>
        <taxon>Lamiales</taxon>
        <taxon>Orobanchaceae</taxon>
        <taxon>Buchnereae</taxon>
        <taxon>Striga</taxon>
    </lineage>
</organism>
<sequence>MLQLRSEATTLIPFSLNLAAFSTIPRRFFCDEYSSFSTNPGSICNMMKNYILDEGHTKLDPMSIPEVTSLLLTFEARPERLEQVQVNNGGLEKAMWSSSMM</sequence>
<proteinExistence type="predicted"/>
<gene>
    <name evidence="1" type="ORF">STAS_05763</name>
</gene>
<dbReference type="EMBL" id="BKCP01004294">
    <property type="protein sequence ID" value="GER29863.1"/>
    <property type="molecule type" value="Genomic_DNA"/>
</dbReference>
<dbReference type="AlphaFoldDB" id="A0A5A7PAF8"/>
<reference evidence="2" key="1">
    <citation type="journal article" date="2019" name="Curr. Biol.">
        <title>Genome Sequence of Striga asiatica Provides Insight into the Evolution of Plant Parasitism.</title>
        <authorList>
            <person name="Yoshida S."/>
            <person name="Kim S."/>
            <person name="Wafula E.K."/>
            <person name="Tanskanen J."/>
            <person name="Kim Y.M."/>
            <person name="Honaas L."/>
            <person name="Yang Z."/>
            <person name="Spallek T."/>
            <person name="Conn C.E."/>
            <person name="Ichihashi Y."/>
            <person name="Cheong K."/>
            <person name="Cui S."/>
            <person name="Der J.P."/>
            <person name="Gundlach H."/>
            <person name="Jiao Y."/>
            <person name="Hori C."/>
            <person name="Ishida J.K."/>
            <person name="Kasahara H."/>
            <person name="Kiba T."/>
            <person name="Kim M.S."/>
            <person name="Koo N."/>
            <person name="Laohavisit A."/>
            <person name="Lee Y.H."/>
            <person name="Lumba S."/>
            <person name="McCourt P."/>
            <person name="Mortimer J.C."/>
            <person name="Mutuku J.M."/>
            <person name="Nomura T."/>
            <person name="Sasaki-Sekimoto Y."/>
            <person name="Seto Y."/>
            <person name="Wang Y."/>
            <person name="Wakatake T."/>
            <person name="Sakakibara H."/>
            <person name="Demura T."/>
            <person name="Yamaguchi S."/>
            <person name="Yoneyama K."/>
            <person name="Manabe R.I."/>
            <person name="Nelson D.C."/>
            <person name="Schulman A.H."/>
            <person name="Timko M.P."/>
            <person name="dePamphilis C.W."/>
            <person name="Choi D."/>
            <person name="Shirasu K."/>
        </authorList>
    </citation>
    <scope>NUCLEOTIDE SEQUENCE [LARGE SCALE GENOMIC DNA]</scope>
    <source>
        <strain evidence="2">cv. UVA1</strain>
    </source>
</reference>
<evidence type="ECO:0000313" key="2">
    <source>
        <dbReference type="Proteomes" id="UP000325081"/>
    </source>
</evidence>
<keyword evidence="2" id="KW-1185">Reference proteome</keyword>